<protein>
    <submittedName>
        <fullName evidence="1">Uncharacterized protein</fullName>
    </submittedName>
</protein>
<name>A0A2Z4Y6J8_SUMC1</name>
<gene>
    <name evidence="1" type="ORF">BRCON_2047</name>
</gene>
<dbReference type="AlphaFoldDB" id="A0A2Z4Y6J8"/>
<evidence type="ECO:0000313" key="2">
    <source>
        <dbReference type="Proteomes" id="UP000262583"/>
    </source>
</evidence>
<sequence length="61" mass="6541">MGICLFRQNCGANCYIPFQTPVGAALAGTLTPSHEAARRERAVARWTLKLGASSLPFKTSC</sequence>
<dbReference type="EMBL" id="CP030759">
    <property type="protein sequence ID" value="AXA36824.1"/>
    <property type="molecule type" value="Genomic_DNA"/>
</dbReference>
<accession>A0A2Z4Y6J8</accession>
<dbReference type="Proteomes" id="UP000262583">
    <property type="component" value="Chromosome"/>
</dbReference>
<organism evidence="1 2">
    <name type="scientific">Sumerlaea chitinivorans</name>
    <dbReference type="NCBI Taxonomy" id="2250252"/>
    <lineage>
        <taxon>Bacteria</taxon>
        <taxon>Candidatus Sumerlaeota</taxon>
        <taxon>Candidatus Sumerlaeia</taxon>
        <taxon>Candidatus Sumerlaeales</taxon>
        <taxon>Candidatus Sumerlaeaceae</taxon>
        <taxon>Candidatus Sumerlaea</taxon>
    </lineage>
</organism>
<reference evidence="1 2" key="1">
    <citation type="submission" date="2018-05" db="EMBL/GenBank/DDBJ databases">
        <title>A metagenomic window into the 2 km-deep terrestrial subsurface aquifer revealed taxonomically and functionally diverse microbial community comprising novel uncultured bacterial lineages.</title>
        <authorList>
            <person name="Kadnikov V.V."/>
            <person name="Mardanov A.V."/>
            <person name="Beletsky A.V."/>
            <person name="Banks D."/>
            <person name="Pimenov N.V."/>
            <person name="Frank Y.A."/>
            <person name="Karnachuk O.V."/>
            <person name="Ravin N.V."/>
        </authorList>
    </citation>
    <scope>NUCLEOTIDE SEQUENCE [LARGE SCALE GENOMIC DNA]</scope>
    <source>
        <strain evidence="1">BY</strain>
    </source>
</reference>
<evidence type="ECO:0000313" key="1">
    <source>
        <dbReference type="EMBL" id="AXA36824.1"/>
    </source>
</evidence>
<dbReference type="KEGG" id="schv:BRCON_2047"/>
<proteinExistence type="predicted"/>